<sequence length="788" mass="88541">MSNFHHAYNGIPTLRSDDPFSKDGENESFFKDGEPAPLAHLAPGTYSGTLKLTIETKTPLITACRDTTGRLVVPSANGNPDGATTARDAIIPATSLKGVLSSAYEAITRSRFRVFGDHQLQEQFRYTTDHKQKFNRKNNSGWTAAFLRVKTTDNKTSWHIHPQDYALLPDSILAGVAFTPTGREDKSIYGGFQAPPNSNHKGQPKRKNRKQSDKKDEPRIIQHNDKEISAIEKLLTSVRRATPHLSEVRLLRVFDRKFWGITIPVVSEINGKKLCISKGSADSRPKTHELRAKAWVVRLTKLNQDRSFNTIKNRIDGKYNEFVFYEPNKLEAFSITMSCDSPFVATVLTAAHNQLKQDKETSRNHTLICHVLDYIKDKFGENKLKENITLINIYDALLELAQSEPGIPVFARKHSNRHWEILFSQLGRSISSESLPPETLASHGHVAPARSLQEASSAERLWGFVAQEPDEDATPALKGRIYLEDAHLCTDDFKRADEGGWIPPILASPKPSTAQPYLRSRTGDGIFELERSKCFTAQHSLIRKTYPTHRFLTSKGASQPSMLNDKNRELTDSEVLIGSYIMPEATLESVLRFEGLTAQEISIILWLLTPENLVPKDEQRPEEKGYFHLGLGKPLGLGTASISAEVLSLQDSQSLAVGYKDLDTVLYHNTCEDDNKEGKTISEIFQSISDALPKTIREHSSLAVLAFVRSAYGWKKDEAKHLDRDPVSYTPYPDSENKSPIIDYFTNYEQSRIIGSARHFADKMRTLEEDRPAKIPLPGPGLRRVSRR</sequence>
<organism evidence="2 3">
    <name type="scientific">Actinomyces bouchesdurhonensis</name>
    <dbReference type="NCBI Taxonomy" id="1852361"/>
    <lineage>
        <taxon>Bacteria</taxon>
        <taxon>Bacillati</taxon>
        <taxon>Actinomycetota</taxon>
        <taxon>Actinomycetes</taxon>
        <taxon>Actinomycetales</taxon>
        <taxon>Actinomycetaceae</taxon>
        <taxon>Actinomyces</taxon>
    </lineage>
</organism>
<evidence type="ECO:0000313" key="3">
    <source>
        <dbReference type="Proteomes" id="UP000759246"/>
    </source>
</evidence>
<feature type="region of interest" description="Disordered" evidence="1">
    <location>
        <begin position="769"/>
        <end position="788"/>
    </location>
</feature>
<feature type="compositionally biased region" description="Basic and acidic residues" evidence="1">
    <location>
        <begin position="210"/>
        <end position="221"/>
    </location>
</feature>
<feature type="region of interest" description="Disordered" evidence="1">
    <location>
        <begin position="186"/>
        <end position="221"/>
    </location>
</feature>
<gene>
    <name evidence="2" type="ORF">HXK09_01850</name>
</gene>
<accession>A0A929RMZ5</accession>
<dbReference type="AlphaFoldDB" id="A0A929RMZ5"/>
<evidence type="ECO:0000313" key="2">
    <source>
        <dbReference type="EMBL" id="MBF0965910.1"/>
    </source>
</evidence>
<name>A0A929RMZ5_9ACTO</name>
<reference evidence="2" key="1">
    <citation type="submission" date="2020-04" db="EMBL/GenBank/DDBJ databases">
        <title>Deep metagenomics examines the oral microbiome during advanced dental caries in children, revealing novel taxa and co-occurrences with host molecules.</title>
        <authorList>
            <person name="Baker J.L."/>
            <person name="Morton J.T."/>
            <person name="Dinis M."/>
            <person name="Alvarez R."/>
            <person name="Tran N.C."/>
            <person name="Knight R."/>
            <person name="Edlund A."/>
        </authorList>
    </citation>
    <scope>NUCLEOTIDE SEQUENCE</scope>
    <source>
        <strain evidence="2">JCVI_30_bin.13</strain>
    </source>
</reference>
<dbReference type="EMBL" id="JABZGF010000024">
    <property type="protein sequence ID" value="MBF0965910.1"/>
    <property type="molecule type" value="Genomic_DNA"/>
</dbReference>
<evidence type="ECO:0000256" key="1">
    <source>
        <dbReference type="SAM" id="MobiDB-lite"/>
    </source>
</evidence>
<protein>
    <submittedName>
        <fullName evidence="2">CRISPR-associated RAMP family protein</fullName>
    </submittedName>
</protein>
<proteinExistence type="predicted"/>
<dbReference type="Proteomes" id="UP000759246">
    <property type="component" value="Unassembled WGS sequence"/>
</dbReference>
<comment type="caution">
    <text evidence="2">The sequence shown here is derived from an EMBL/GenBank/DDBJ whole genome shotgun (WGS) entry which is preliminary data.</text>
</comment>